<evidence type="ECO:0000313" key="2">
    <source>
        <dbReference type="Proteomes" id="UP001407347"/>
    </source>
</evidence>
<sequence>MTFQPIITAARSDAQREEAERVGLPSFIRGFEIWLETAAAFQGQDDIDGAALTAGIAAIRARVEAGFDAAIYLELKGMRGPGSATIWEEVLLAAIAPHIGLADEVDPRDLEIARRLGLA</sequence>
<organism evidence="1 2">
    <name type="scientific">Methylobacterium ajmalii</name>
    <dbReference type="NCBI Taxonomy" id="2738439"/>
    <lineage>
        <taxon>Bacteria</taxon>
        <taxon>Pseudomonadati</taxon>
        <taxon>Pseudomonadota</taxon>
        <taxon>Alphaproteobacteria</taxon>
        <taxon>Hyphomicrobiales</taxon>
        <taxon>Methylobacteriaceae</taxon>
        <taxon>Methylobacterium</taxon>
    </lineage>
</organism>
<proteinExistence type="predicted"/>
<reference evidence="1 2" key="1">
    <citation type="journal article" date="2023" name="PLoS ONE">
        <title>Complete genome assembly of Hawai'i environmental nontuberculous mycobacteria reveals unexpected co-isolation with methylobacteria.</title>
        <authorList>
            <person name="Hendrix J."/>
            <person name="Epperson L.E."/>
            <person name="Tong E.I."/>
            <person name="Chan Y.L."/>
            <person name="Hasan N.A."/>
            <person name="Dawrs S.N."/>
            <person name="Norton G.J."/>
            <person name="Virdi R."/>
            <person name="Crooks J.L."/>
            <person name="Chan E.D."/>
            <person name="Honda J.R."/>
            <person name="Strong M."/>
        </authorList>
    </citation>
    <scope>NUCLEOTIDE SEQUENCE [LARGE SCALE GENOMIC DNA]</scope>
    <source>
        <strain evidence="1 2">NJH_HI04-1</strain>
    </source>
</reference>
<comment type="caution">
    <text evidence="1">The sequence shown here is derived from an EMBL/GenBank/DDBJ whole genome shotgun (WGS) entry which is preliminary data.</text>
</comment>
<protein>
    <submittedName>
        <fullName evidence="1">Uncharacterized protein</fullName>
    </submittedName>
</protein>
<evidence type="ECO:0000313" key="1">
    <source>
        <dbReference type="EMBL" id="MEN3238732.1"/>
    </source>
</evidence>
<accession>A0ABV0A4G2</accession>
<dbReference type="RefSeq" id="WP_298963505.1">
    <property type="nucleotide sequence ID" value="NZ_JAQYXP010000007.1"/>
</dbReference>
<keyword evidence="2" id="KW-1185">Reference proteome</keyword>
<dbReference type="EMBL" id="JAQYXP010000007">
    <property type="protein sequence ID" value="MEN3238732.1"/>
    <property type="molecule type" value="Genomic_DNA"/>
</dbReference>
<name>A0ABV0A4G2_9HYPH</name>
<gene>
    <name evidence="1" type="ORF">PUR29_35430</name>
</gene>
<dbReference type="Proteomes" id="UP001407347">
    <property type="component" value="Unassembled WGS sequence"/>
</dbReference>